<proteinExistence type="predicted"/>
<keyword evidence="2" id="KW-1185">Reference proteome</keyword>
<evidence type="ECO:0000313" key="1">
    <source>
        <dbReference type="EMBL" id="KAK0150237.1"/>
    </source>
</evidence>
<evidence type="ECO:0000313" key="2">
    <source>
        <dbReference type="Proteomes" id="UP001174136"/>
    </source>
</evidence>
<accession>A0AA47N0X0</accession>
<dbReference type="AlphaFoldDB" id="A0AA47N0X0"/>
<sequence>MLSTELFKKGFKKGTWSFFEAGHGKGAPDGVGGALKRTADRLVSEGKDIPNAKQLYDCLLNAETSIQLFYIDEETVDKAVQEMPKQLPVVPSTMRLHQIITLTPGKVIYRDISCLCSTRQTLECTCHNTQRFEFDVEPILSDTNVLQTQTTNEIKWESEDIIGQWCVIKYDDEIYPGTIVEVNETHAKVTCMHRVGINRFFWPIHEDILWYLFDDVLRIIPQPTSVTARHVEIDKKIWAEIAND</sequence>
<name>A0AA47N0X0_MERPO</name>
<protein>
    <submittedName>
        <fullName evidence="1">Uncharacterized protein</fullName>
    </submittedName>
</protein>
<gene>
    <name evidence="1" type="ORF">N1851_008852</name>
</gene>
<reference evidence="1" key="1">
    <citation type="journal article" date="2023" name="Front. Mar. Sci.">
        <title>A new Merluccius polli reference genome to investigate the effects of global change in West African waters.</title>
        <authorList>
            <person name="Mateo J.L."/>
            <person name="Blanco-Fernandez C."/>
            <person name="Garcia-Vazquez E."/>
            <person name="Machado-Schiaffino G."/>
        </authorList>
    </citation>
    <scope>NUCLEOTIDE SEQUENCE</scope>
    <source>
        <strain evidence="1">C29</strain>
        <tissue evidence="1">Fin</tissue>
    </source>
</reference>
<dbReference type="EMBL" id="JAOPHQ010001548">
    <property type="protein sequence ID" value="KAK0150237.1"/>
    <property type="molecule type" value="Genomic_DNA"/>
</dbReference>
<dbReference type="PANTHER" id="PTHR46601">
    <property type="entry name" value="ULP_PROTEASE DOMAIN-CONTAINING PROTEIN"/>
    <property type="match status" value="1"/>
</dbReference>
<dbReference type="Proteomes" id="UP001174136">
    <property type="component" value="Unassembled WGS sequence"/>
</dbReference>
<organism evidence="1 2">
    <name type="scientific">Merluccius polli</name>
    <name type="common">Benguela hake</name>
    <name type="synonym">Merluccius cadenati</name>
    <dbReference type="NCBI Taxonomy" id="89951"/>
    <lineage>
        <taxon>Eukaryota</taxon>
        <taxon>Metazoa</taxon>
        <taxon>Chordata</taxon>
        <taxon>Craniata</taxon>
        <taxon>Vertebrata</taxon>
        <taxon>Euteleostomi</taxon>
        <taxon>Actinopterygii</taxon>
        <taxon>Neopterygii</taxon>
        <taxon>Teleostei</taxon>
        <taxon>Neoteleostei</taxon>
        <taxon>Acanthomorphata</taxon>
        <taxon>Zeiogadaria</taxon>
        <taxon>Gadariae</taxon>
        <taxon>Gadiformes</taxon>
        <taxon>Gadoidei</taxon>
        <taxon>Merlucciidae</taxon>
        <taxon>Merluccius</taxon>
    </lineage>
</organism>
<dbReference type="PANTHER" id="PTHR46601:SF1">
    <property type="entry name" value="ADF-H DOMAIN-CONTAINING PROTEIN"/>
    <property type="match status" value="1"/>
</dbReference>
<comment type="caution">
    <text evidence="1">The sequence shown here is derived from an EMBL/GenBank/DDBJ whole genome shotgun (WGS) entry which is preliminary data.</text>
</comment>